<accession>A0A174B1J4</accession>
<sequence>MDKSLYNASGCKDRTAHDAICAADRTRTLVYRASRTKKDEEAELFVKMVKRLAKGFGFKLCDRIKFEDPETGKKYV</sequence>
<gene>
    <name evidence="1" type="ORF">ERS852478_01424</name>
</gene>
<proteinExistence type="predicted"/>
<dbReference type="RefSeq" id="WP_055200077.1">
    <property type="nucleotide sequence ID" value="NZ_BTHH01000009.1"/>
</dbReference>
<dbReference type="Proteomes" id="UP000095431">
    <property type="component" value="Unassembled WGS sequence"/>
</dbReference>
<evidence type="ECO:0000313" key="2">
    <source>
        <dbReference type="Proteomes" id="UP000095431"/>
    </source>
</evidence>
<organism evidence="1 2">
    <name type="scientific">Blautia wexlerae</name>
    <dbReference type="NCBI Taxonomy" id="418240"/>
    <lineage>
        <taxon>Bacteria</taxon>
        <taxon>Bacillati</taxon>
        <taxon>Bacillota</taxon>
        <taxon>Clostridia</taxon>
        <taxon>Lachnospirales</taxon>
        <taxon>Lachnospiraceae</taxon>
        <taxon>Blautia</taxon>
    </lineage>
</organism>
<dbReference type="AlphaFoldDB" id="A0A174B1J4"/>
<reference evidence="1 2" key="1">
    <citation type="submission" date="2015-09" db="EMBL/GenBank/DDBJ databases">
        <authorList>
            <consortium name="Pathogen Informatics"/>
        </authorList>
    </citation>
    <scope>NUCLEOTIDE SEQUENCE [LARGE SCALE GENOMIC DNA]</scope>
    <source>
        <strain evidence="1 2">2789STDY5834863</strain>
    </source>
</reference>
<evidence type="ECO:0000313" key="1">
    <source>
        <dbReference type="EMBL" id="CUN93640.1"/>
    </source>
</evidence>
<dbReference type="EMBL" id="CYZN01000008">
    <property type="protein sequence ID" value="CUN93640.1"/>
    <property type="molecule type" value="Genomic_DNA"/>
</dbReference>
<name>A0A174B1J4_9FIRM</name>
<protein>
    <submittedName>
        <fullName evidence="1">Uncharacterized protein</fullName>
    </submittedName>
</protein>